<keyword evidence="8" id="KW-0804">Transcription</keyword>
<dbReference type="GO" id="GO:0005634">
    <property type="term" value="C:nucleus"/>
    <property type="evidence" value="ECO:0007669"/>
    <property type="project" value="UniProtKB-SubCell"/>
</dbReference>
<keyword evidence="4 10" id="KW-0863">Zinc-finger</keyword>
<reference evidence="13 14" key="1">
    <citation type="journal article" date="2023" name="Sci. Data">
        <title>Genome assembly of the Korean intertidal mud-creeper Batillaria attramentaria.</title>
        <authorList>
            <person name="Patra A.K."/>
            <person name="Ho P.T."/>
            <person name="Jun S."/>
            <person name="Lee S.J."/>
            <person name="Kim Y."/>
            <person name="Won Y.J."/>
        </authorList>
    </citation>
    <scope>NUCLEOTIDE SEQUENCE [LARGE SCALE GENOMIC DNA]</scope>
    <source>
        <strain evidence="13">Wonlab-2016</strain>
    </source>
</reference>
<organism evidence="13 14">
    <name type="scientific">Batillaria attramentaria</name>
    <dbReference type="NCBI Taxonomy" id="370345"/>
    <lineage>
        <taxon>Eukaryota</taxon>
        <taxon>Metazoa</taxon>
        <taxon>Spiralia</taxon>
        <taxon>Lophotrochozoa</taxon>
        <taxon>Mollusca</taxon>
        <taxon>Gastropoda</taxon>
        <taxon>Caenogastropoda</taxon>
        <taxon>Sorbeoconcha</taxon>
        <taxon>Cerithioidea</taxon>
        <taxon>Batillariidae</taxon>
        <taxon>Batillaria</taxon>
    </lineage>
</organism>
<dbReference type="AlphaFoldDB" id="A0ABD0KV30"/>
<dbReference type="GO" id="GO:0008270">
    <property type="term" value="F:zinc ion binding"/>
    <property type="evidence" value="ECO:0007669"/>
    <property type="project" value="UniProtKB-KW"/>
</dbReference>
<evidence type="ECO:0000313" key="14">
    <source>
        <dbReference type="Proteomes" id="UP001519460"/>
    </source>
</evidence>
<comment type="subcellular location">
    <subcellularLocation>
        <location evidence="1">Nucleus</location>
    </subcellularLocation>
</comment>
<feature type="region of interest" description="Disordered" evidence="11">
    <location>
        <begin position="386"/>
        <end position="429"/>
    </location>
</feature>
<dbReference type="PROSITE" id="PS50157">
    <property type="entry name" value="ZINC_FINGER_C2H2_2"/>
    <property type="match status" value="4"/>
</dbReference>
<keyword evidence="7" id="KW-0238">DNA-binding</keyword>
<keyword evidence="9" id="KW-0539">Nucleus</keyword>
<evidence type="ECO:0000259" key="12">
    <source>
        <dbReference type="PROSITE" id="PS50157"/>
    </source>
</evidence>
<gene>
    <name evidence="13" type="ORF">BaRGS_00017808</name>
</gene>
<protein>
    <recommendedName>
        <fullName evidence="12">C2H2-type domain-containing protein</fullName>
    </recommendedName>
</protein>
<keyword evidence="2" id="KW-0479">Metal-binding</keyword>
<evidence type="ECO:0000256" key="8">
    <source>
        <dbReference type="ARBA" id="ARBA00023163"/>
    </source>
</evidence>
<dbReference type="FunFam" id="3.30.160.60:FF:000065">
    <property type="entry name" value="B-cell CLL/lymphoma 6, member B"/>
    <property type="match status" value="1"/>
</dbReference>
<evidence type="ECO:0000256" key="10">
    <source>
        <dbReference type="PROSITE-ProRule" id="PRU00042"/>
    </source>
</evidence>
<feature type="region of interest" description="Disordered" evidence="11">
    <location>
        <begin position="318"/>
        <end position="371"/>
    </location>
</feature>
<comment type="caution">
    <text evidence="13">The sequence shown here is derived from an EMBL/GenBank/DDBJ whole genome shotgun (WGS) entry which is preliminary data.</text>
</comment>
<evidence type="ECO:0000256" key="7">
    <source>
        <dbReference type="ARBA" id="ARBA00023125"/>
    </source>
</evidence>
<sequence>MANYMGTHAADGGATDKDVGTMLLPQTSISEASDILSQQGSVGLSSPGGYMNRTSSGGSFVSQGTFEGQEGGGVGGVAGPLQSPAAVSRSNSVETSDTGSGGAALSISYIRQGDNYVCSLCGKIVASKAAITRHIQLTHEKKKPFECNICHRRFGYKNILLEHQNIHFGIKPYSCNLCDKRFAARSNLFQHRLLHMKPFHCEVCNKRFDRADQLQRHLKLHPTSNLLSCNLCHFQASNVEALNHHLKESHTLQTYNTRSRFGTQLDGDQRGQELPTQVPLSGAGMNISTAGMSAASLETEAMRKIDTICSQLANRNQGSPGAAFIKSEPTSPIVASSPQGSFPPISPSHSLSSPPFSAGGDAGPSYPPNVAAGNYRGGSGAVYAGELSQSSSSPAGVGGRDDVAMLSPQEPGGYSGDSPTSSAVATGSRAAAGQFLTPSRRAASVGSIPGIQSFSRQNRNGPPPFAPAFTARLPPTVCDRLPTPPAICPSFFSILQALIQRSQDIPELNVNISRPQDAARCQHAAQCGQRSG</sequence>
<keyword evidence="5" id="KW-0862">Zinc</keyword>
<dbReference type="Proteomes" id="UP001519460">
    <property type="component" value="Unassembled WGS sequence"/>
</dbReference>
<dbReference type="PROSITE" id="PS00028">
    <property type="entry name" value="ZINC_FINGER_C2H2_1"/>
    <property type="match status" value="3"/>
</dbReference>
<dbReference type="EMBL" id="JACVVK020000121">
    <property type="protein sequence ID" value="KAK7490936.1"/>
    <property type="molecule type" value="Genomic_DNA"/>
</dbReference>
<dbReference type="Gene3D" id="3.30.160.60">
    <property type="entry name" value="Classic Zinc Finger"/>
    <property type="match status" value="3"/>
</dbReference>
<keyword evidence="14" id="KW-1185">Reference proteome</keyword>
<keyword evidence="6" id="KW-0805">Transcription regulation</keyword>
<feature type="compositionally biased region" description="Polar residues" evidence="11">
    <location>
        <begin position="328"/>
        <end position="340"/>
    </location>
</feature>
<dbReference type="PANTHER" id="PTHR16515">
    <property type="entry name" value="PR DOMAIN ZINC FINGER PROTEIN"/>
    <property type="match status" value="1"/>
</dbReference>
<dbReference type="InterPro" id="IPR050331">
    <property type="entry name" value="Zinc_finger"/>
</dbReference>
<dbReference type="FunFam" id="3.30.160.60:FF:000325">
    <property type="entry name" value="ZFP90 zinc finger protein"/>
    <property type="match status" value="1"/>
</dbReference>
<dbReference type="PANTHER" id="PTHR16515:SF66">
    <property type="entry name" value="C2H2-TYPE DOMAIN-CONTAINING PROTEIN"/>
    <property type="match status" value="1"/>
</dbReference>
<feature type="domain" description="C2H2-type" evidence="12">
    <location>
        <begin position="199"/>
        <end position="226"/>
    </location>
</feature>
<evidence type="ECO:0000256" key="2">
    <source>
        <dbReference type="ARBA" id="ARBA00022723"/>
    </source>
</evidence>
<accession>A0ABD0KV30</accession>
<dbReference type="GO" id="GO:0003677">
    <property type="term" value="F:DNA binding"/>
    <property type="evidence" value="ECO:0007669"/>
    <property type="project" value="UniProtKB-KW"/>
</dbReference>
<evidence type="ECO:0000313" key="13">
    <source>
        <dbReference type="EMBL" id="KAK7490936.1"/>
    </source>
</evidence>
<evidence type="ECO:0000256" key="11">
    <source>
        <dbReference type="SAM" id="MobiDB-lite"/>
    </source>
</evidence>
<dbReference type="SUPFAM" id="SSF57667">
    <property type="entry name" value="beta-beta-alpha zinc fingers"/>
    <property type="match status" value="3"/>
</dbReference>
<proteinExistence type="predicted"/>
<evidence type="ECO:0000256" key="4">
    <source>
        <dbReference type="ARBA" id="ARBA00022771"/>
    </source>
</evidence>
<feature type="domain" description="C2H2-type" evidence="12">
    <location>
        <begin position="173"/>
        <end position="195"/>
    </location>
</feature>
<evidence type="ECO:0000256" key="9">
    <source>
        <dbReference type="ARBA" id="ARBA00023242"/>
    </source>
</evidence>
<feature type="compositionally biased region" description="Low complexity" evidence="11">
    <location>
        <begin position="347"/>
        <end position="357"/>
    </location>
</feature>
<dbReference type="Pfam" id="PF00096">
    <property type="entry name" value="zf-C2H2"/>
    <property type="match status" value="2"/>
</dbReference>
<evidence type="ECO:0000256" key="5">
    <source>
        <dbReference type="ARBA" id="ARBA00022833"/>
    </source>
</evidence>
<evidence type="ECO:0000256" key="3">
    <source>
        <dbReference type="ARBA" id="ARBA00022737"/>
    </source>
</evidence>
<evidence type="ECO:0000256" key="1">
    <source>
        <dbReference type="ARBA" id="ARBA00004123"/>
    </source>
</evidence>
<evidence type="ECO:0000256" key="6">
    <source>
        <dbReference type="ARBA" id="ARBA00023015"/>
    </source>
</evidence>
<feature type="domain" description="C2H2-type" evidence="12">
    <location>
        <begin position="145"/>
        <end position="172"/>
    </location>
</feature>
<feature type="domain" description="C2H2-type" evidence="12">
    <location>
        <begin position="116"/>
        <end position="144"/>
    </location>
</feature>
<name>A0ABD0KV30_9CAEN</name>
<dbReference type="InterPro" id="IPR036236">
    <property type="entry name" value="Znf_C2H2_sf"/>
</dbReference>
<dbReference type="InterPro" id="IPR013087">
    <property type="entry name" value="Znf_C2H2_type"/>
</dbReference>
<keyword evidence="3" id="KW-0677">Repeat</keyword>
<dbReference type="SMART" id="SM00355">
    <property type="entry name" value="ZnF_C2H2"/>
    <property type="match status" value="5"/>
</dbReference>